<reference evidence="3 4" key="1">
    <citation type="submission" date="2024-05" db="EMBL/GenBank/DDBJ databases">
        <authorList>
            <person name="Wallberg A."/>
        </authorList>
    </citation>
    <scope>NUCLEOTIDE SEQUENCE [LARGE SCALE GENOMIC DNA]</scope>
</reference>
<dbReference type="PANTHER" id="PTHR22933">
    <property type="entry name" value="FI18007P1-RELATED"/>
    <property type="match status" value="1"/>
</dbReference>
<dbReference type="Pfam" id="PF01607">
    <property type="entry name" value="CBM_14"/>
    <property type="match status" value="1"/>
</dbReference>
<protein>
    <recommendedName>
        <fullName evidence="2">Chitin-binding type-2 domain-containing protein</fullName>
    </recommendedName>
</protein>
<dbReference type="EMBL" id="CAXKWB010066771">
    <property type="protein sequence ID" value="CAL4190493.1"/>
    <property type="molecule type" value="Genomic_DNA"/>
</dbReference>
<evidence type="ECO:0000256" key="1">
    <source>
        <dbReference type="SAM" id="MobiDB-lite"/>
    </source>
</evidence>
<feature type="domain" description="Chitin-binding type-2" evidence="2">
    <location>
        <begin position="571"/>
        <end position="630"/>
    </location>
</feature>
<dbReference type="GO" id="GO:0008061">
    <property type="term" value="F:chitin binding"/>
    <property type="evidence" value="ECO:0007669"/>
    <property type="project" value="InterPro"/>
</dbReference>
<dbReference type="Proteomes" id="UP001497623">
    <property type="component" value="Unassembled WGS sequence"/>
</dbReference>
<evidence type="ECO:0000313" key="3">
    <source>
        <dbReference type="EMBL" id="CAL4190493.1"/>
    </source>
</evidence>
<comment type="caution">
    <text evidence="3">The sequence shown here is derived from an EMBL/GenBank/DDBJ whole genome shotgun (WGS) entry which is preliminary data.</text>
</comment>
<dbReference type="SMART" id="SM00494">
    <property type="entry name" value="ChtBD2"/>
    <property type="match status" value="1"/>
</dbReference>
<feature type="compositionally biased region" description="Pro residues" evidence="1">
    <location>
        <begin position="714"/>
        <end position="725"/>
    </location>
</feature>
<feature type="compositionally biased region" description="Pro residues" evidence="1">
    <location>
        <begin position="428"/>
        <end position="453"/>
    </location>
</feature>
<sequence length="747" mass="85072">DLEESGSHLLFHHYDPFRHIPQPGPSPLAPFPQYDPGVPTFRPKPPPASQPTYHLKQSPASRPTYHPKPPTASKYPSTVEIIKENCTKNITSKKNNKEDNNKESKDEIYLMKKEIDKDIFSKEYIKHLDNVKKLKEMWKQNIMDKSKESFGVKFIKKYKKDIENIKTEVGNMDKHRSNMESEKEIMRKQSFPIKSRLNVYTKKTNIVPKPSPTIKPKGINYNLFPHPLAMDNNVKSKMTDITVTIDRPKLPTFSSDEDEIMQKMVLMVKVSPKDEYLSSTTASPIIVTPSGRDISSSSSPILRMPYPSPILKKKNGKSFSSPKYLSAKKDYHHDPLYSMHGPPYDHYRIPQHNIGSSFPTAAAPVTPSSAVVPSHDRVNHHLYHVNHLGGGISLSGHIDPYYPPYFQSGRPEYSNGGLLPYFSEEPFTPMPPPGPAPTPLPTLLPLPPLPPKLPKTLPIPKSPPLLPSPPPKTLSPLPSPHKSSYEPYFEPYDNVPERPRYKLSKKLRPLTKPYRKYFEKKKKKLGKEYNPMEQHHWAPTHYRDEDKNGGGATEGTAGMDYPAYSRIPYTTFSCKTGYPAGIYADVDAGCQVWHICEADGRQHSFLCPNGTIFNQQLLTCDWWYNVHCEYSLNFLDKSPSLDVFKPSHNDFKSNRNKKFGNKNSEKSIIKIPTLPPRILKSTPTPHPSPPFQQPNHPIHHPISGPPVHHHSPKSPTPLPSRPQPRPHLIEFESYLQDSYPMYHLNNR</sequence>
<dbReference type="PANTHER" id="PTHR22933:SF43">
    <property type="entry name" value="LP10131P"/>
    <property type="match status" value="1"/>
</dbReference>
<proteinExistence type="predicted"/>
<dbReference type="GO" id="GO:0005576">
    <property type="term" value="C:extracellular region"/>
    <property type="evidence" value="ECO:0007669"/>
    <property type="project" value="InterPro"/>
</dbReference>
<feature type="non-terminal residue" evidence="3">
    <location>
        <position position="1"/>
    </location>
</feature>
<organism evidence="3 4">
    <name type="scientific">Meganyctiphanes norvegica</name>
    <name type="common">Northern krill</name>
    <name type="synonym">Thysanopoda norvegica</name>
    <dbReference type="NCBI Taxonomy" id="48144"/>
    <lineage>
        <taxon>Eukaryota</taxon>
        <taxon>Metazoa</taxon>
        <taxon>Ecdysozoa</taxon>
        <taxon>Arthropoda</taxon>
        <taxon>Crustacea</taxon>
        <taxon>Multicrustacea</taxon>
        <taxon>Malacostraca</taxon>
        <taxon>Eumalacostraca</taxon>
        <taxon>Eucarida</taxon>
        <taxon>Euphausiacea</taxon>
        <taxon>Euphausiidae</taxon>
        <taxon>Meganyctiphanes</taxon>
    </lineage>
</organism>
<feature type="region of interest" description="Disordered" evidence="1">
    <location>
        <begin position="652"/>
        <end position="728"/>
    </location>
</feature>
<name>A0AAV2SHJ9_MEGNR</name>
<dbReference type="SUPFAM" id="SSF57625">
    <property type="entry name" value="Invertebrate chitin-binding proteins"/>
    <property type="match status" value="1"/>
</dbReference>
<dbReference type="AlphaFoldDB" id="A0AAV2SHJ9"/>
<dbReference type="InterPro" id="IPR052976">
    <property type="entry name" value="Scoloptoxin-like"/>
</dbReference>
<dbReference type="InterPro" id="IPR036508">
    <property type="entry name" value="Chitin-bd_dom_sf"/>
</dbReference>
<accession>A0AAV2SHJ9</accession>
<dbReference type="Gene3D" id="2.170.140.10">
    <property type="entry name" value="Chitin binding domain"/>
    <property type="match status" value="1"/>
</dbReference>
<dbReference type="InterPro" id="IPR002557">
    <property type="entry name" value="Chitin-bd_dom"/>
</dbReference>
<evidence type="ECO:0000313" key="4">
    <source>
        <dbReference type="Proteomes" id="UP001497623"/>
    </source>
</evidence>
<evidence type="ECO:0000259" key="2">
    <source>
        <dbReference type="PROSITE" id="PS50940"/>
    </source>
</evidence>
<feature type="region of interest" description="Disordered" evidence="1">
    <location>
        <begin position="427"/>
        <end position="481"/>
    </location>
</feature>
<feature type="non-terminal residue" evidence="3">
    <location>
        <position position="747"/>
    </location>
</feature>
<feature type="compositionally biased region" description="Pro residues" evidence="1">
    <location>
        <begin position="460"/>
        <end position="479"/>
    </location>
</feature>
<gene>
    <name evidence="3" type="ORF">MNOR_LOCUS36465</name>
</gene>
<dbReference type="PROSITE" id="PS50940">
    <property type="entry name" value="CHIT_BIND_II"/>
    <property type="match status" value="1"/>
</dbReference>
<feature type="region of interest" description="Disordered" evidence="1">
    <location>
        <begin position="15"/>
        <end position="76"/>
    </location>
</feature>
<keyword evidence="4" id="KW-1185">Reference proteome</keyword>